<keyword evidence="8" id="KW-1185">Reference proteome</keyword>
<dbReference type="Pfam" id="PF03106">
    <property type="entry name" value="WRKY"/>
    <property type="match status" value="1"/>
</dbReference>
<dbReference type="AlphaFoldDB" id="A0A8T2SH18"/>
<dbReference type="Proteomes" id="UP000825935">
    <property type="component" value="Chromosome 20"/>
</dbReference>
<dbReference type="SMART" id="SM00774">
    <property type="entry name" value="WRKY"/>
    <property type="match status" value="1"/>
</dbReference>
<dbReference type="InterPro" id="IPR003657">
    <property type="entry name" value="WRKY_dom"/>
</dbReference>
<dbReference type="InterPro" id="IPR044810">
    <property type="entry name" value="WRKY_plant"/>
</dbReference>
<reference evidence="7" key="1">
    <citation type="submission" date="2021-08" db="EMBL/GenBank/DDBJ databases">
        <title>WGS assembly of Ceratopteris richardii.</title>
        <authorList>
            <person name="Marchant D.B."/>
            <person name="Chen G."/>
            <person name="Jenkins J."/>
            <person name="Shu S."/>
            <person name="Leebens-Mack J."/>
            <person name="Grimwood J."/>
            <person name="Schmutz J."/>
            <person name="Soltis P."/>
            <person name="Soltis D."/>
            <person name="Chen Z.-H."/>
        </authorList>
    </citation>
    <scope>NUCLEOTIDE SEQUENCE</scope>
    <source>
        <strain evidence="7">Whitten #5841</strain>
        <tissue evidence="7">Leaf</tissue>
    </source>
</reference>
<dbReference type="Gene3D" id="2.20.25.80">
    <property type="entry name" value="WRKY domain"/>
    <property type="match status" value="1"/>
</dbReference>
<dbReference type="GO" id="GO:0005634">
    <property type="term" value="C:nucleus"/>
    <property type="evidence" value="ECO:0007669"/>
    <property type="project" value="UniProtKB-SubCell"/>
</dbReference>
<proteinExistence type="predicted"/>
<comment type="caution">
    <text evidence="7">The sequence shown here is derived from an EMBL/GenBank/DDBJ whole genome shotgun (WGS) entry which is preliminary data.</text>
</comment>
<evidence type="ECO:0000256" key="1">
    <source>
        <dbReference type="ARBA" id="ARBA00004123"/>
    </source>
</evidence>
<gene>
    <name evidence="7" type="ORF">KP509_20G087200</name>
</gene>
<name>A0A8T2SH18_CERRI</name>
<dbReference type="PANTHER" id="PTHR31221">
    <property type="entry name" value="WRKY TRANSCRIPTION FACTOR PROTEIN 1-RELATED"/>
    <property type="match status" value="1"/>
</dbReference>
<protein>
    <recommendedName>
        <fullName evidence="6">WRKY domain-containing protein</fullName>
    </recommendedName>
</protein>
<sequence length="359" mass="40677">MDAFFSPLGFTFDSFLNCCSSQDQSNLFNDFNFQQVPISEKPAMDEARAFGETHCCSFSDDYVRHLICGYGGLIEDVLVPTHELEEPSKCVFSADYSINCLNFERSLDAMLQNLVPKDEPKDSNFRISGGPDCGPNRVFESREGCKSKPRLPNCTERVSEGLSQIINFADAKKHGSEGYERNVPMVGLTIQQIESAMERMLNPSRGHLQTSIVAEPPISSKADKQTYIDRFSVTPSVPQHLMNEKKPSVLNSTADHESTYNCKISTSWSSGRQVQPHAFGILEQKYKVTLRSGKTYVASSDGYRWRKYGKKFIKGNLHPRSYYKCRFNKCRARKQVEMCGPDTVQVTYEGLHLHYHHQS</sequence>
<keyword evidence="2" id="KW-0805">Transcription regulation</keyword>
<evidence type="ECO:0000256" key="3">
    <source>
        <dbReference type="ARBA" id="ARBA00023125"/>
    </source>
</evidence>
<dbReference type="PROSITE" id="PS50811">
    <property type="entry name" value="WRKY"/>
    <property type="match status" value="1"/>
</dbReference>
<dbReference type="OrthoDB" id="652816at2759"/>
<keyword evidence="5" id="KW-0539">Nucleus</keyword>
<dbReference type="SUPFAM" id="SSF118290">
    <property type="entry name" value="WRKY DNA-binding domain"/>
    <property type="match status" value="1"/>
</dbReference>
<accession>A0A8T2SH18</accession>
<dbReference type="PANTHER" id="PTHR31221:SF42">
    <property type="entry name" value="WRKY TRANSCRIPTION FACTOR 49-RELATED"/>
    <property type="match status" value="1"/>
</dbReference>
<dbReference type="GO" id="GO:0043565">
    <property type="term" value="F:sequence-specific DNA binding"/>
    <property type="evidence" value="ECO:0007669"/>
    <property type="project" value="InterPro"/>
</dbReference>
<dbReference type="InterPro" id="IPR036576">
    <property type="entry name" value="WRKY_dom_sf"/>
</dbReference>
<evidence type="ECO:0000256" key="4">
    <source>
        <dbReference type="ARBA" id="ARBA00023163"/>
    </source>
</evidence>
<evidence type="ECO:0000313" key="8">
    <source>
        <dbReference type="Proteomes" id="UP000825935"/>
    </source>
</evidence>
<evidence type="ECO:0000259" key="6">
    <source>
        <dbReference type="PROSITE" id="PS50811"/>
    </source>
</evidence>
<comment type="subcellular location">
    <subcellularLocation>
        <location evidence="1">Nucleus</location>
    </subcellularLocation>
</comment>
<keyword evidence="4" id="KW-0804">Transcription</keyword>
<dbReference type="GO" id="GO:0003700">
    <property type="term" value="F:DNA-binding transcription factor activity"/>
    <property type="evidence" value="ECO:0007669"/>
    <property type="project" value="InterPro"/>
</dbReference>
<evidence type="ECO:0000256" key="2">
    <source>
        <dbReference type="ARBA" id="ARBA00023015"/>
    </source>
</evidence>
<evidence type="ECO:0000256" key="5">
    <source>
        <dbReference type="ARBA" id="ARBA00023242"/>
    </source>
</evidence>
<dbReference type="EMBL" id="CM035425">
    <property type="protein sequence ID" value="KAH7332436.1"/>
    <property type="molecule type" value="Genomic_DNA"/>
</dbReference>
<keyword evidence="3" id="KW-0238">DNA-binding</keyword>
<evidence type="ECO:0000313" key="7">
    <source>
        <dbReference type="EMBL" id="KAH7332436.1"/>
    </source>
</evidence>
<organism evidence="7 8">
    <name type="scientific">Ceratopteris richardii</name>
    <name type="common">Triangle waterfern</name>
    <dbReference type="NCBI Taxonomy" id="49495"/>
    <lineage>
        <taxon>Eukaryota</taxon>
        <taxon>Viridiplantae</taxon>
        <taxon>Streptophyta</taxon>
        <taxon>Embryophyta</taxon>
        <taxon>Tracheophyta</taxon>
        <taxon>Polypodiopsida</taxon>
        <taxon>Polypodiidae</taxon>
        <taxon>Polypodiales</taxon>
        <taxon>Pteridineae</taxon>
        <taxon>Pteridaceae</taxon>
        <taxon>Parkerioideae</taxon>
        <taxon>Ceratopteris</taxon>
    </lineage>
</organism>
<feature type="domain" description="WRKY" evidence="6">
    <location>
        <begin position="300"/>
        <end position="354"/>
    </location>
</feature>